<reference evidence="1 2" key="1">
    <citation type="submission" date="2019-06" db="EMBL/GenBank/DDBJ databases">
        <title>Desulfobotulus mexicanus sp. nov., a novel sulfate-reducing bacterium isolated from the sediment of an alkaline crater lake in Mexico.</title>
        <authorList>
            <person name="Hirschler-Rea A."/>
        </authorList>
    </citation>
    <scope>NUCLEOTIDE SEQUENCE [LARGE SCALE GENOMIC DNA]</scope>
    <source>
        <strain evidence="1 2">PAR22N</strain>
    </source>
</reference>
<dbReference type="EMBL" id="VDMB01000041">
    <property type="protein sequence ID" value="TYT73238.1"/>
    <property type="molecule type" value="Genomic_DNA"/>
</dbReference>
<dbReference type="OrthoDB" id="558552at2"/>
<evidence type="ECO:0000313" key="1">
    <source>
        <dbReference type="EMBL" id="TYT73238.1"/>
    </source>
</evidence>
<dbReference type="Proteomes" id="UP000321899">
    <property type="component" value="Unassembled WGS sequence"/>
</dbReference>
<proteinExistence type="predicted"/>
<protein>
    <submittedName>
        <fullName evidence="1">Uncharacterized protein</fullName>
    </submittedName>
</protein>
<dbReference type="AlphaFoldDB" id="A0A5S5MBX9"/>
<comment type="caution">
    <text evidence="1">The sequence shown here is derived from an EMBL/GenBank/DDBJ whole genome shotgun (WGS) entry which is preliminary data.</text>
</comment>
<keyword evidence="2" id="KW-1185">Reference proteome</keyword>
<name>A0A5S5MBX9_9BACT</name>
<accession>A0A5S5MBX9</accession>
<evidence type="ECO:0000313" key="2">
    <source>
        <dbReference type="Proteomes" id="UP000321899"/>
    </source>
</evidence>
<gene>
    <name evidence="1" type="ORF">FIM25_16235</name>
</gene>
<organism evidence="1 2">
    <name type="scientific">Desulfobotulus mexicanus</name>
    <dbReference type="NCBI Taxonomy" id="2586642"/>
    <lineage>
        <taxon>Bacteria</taxon>
        <taxon>Pseudomonadati</taxon>
        <taxon>Thermodesulfobacteriota</taxon>
        <taxon>Desulfobacteria</taxon>
        <taxon>Desulfobacterales</taxon>
        <taxon>Desulfobacteraceae</taxon>
        <taxon>Desulfobotulus</taxon>
    </lineage>
</organism>
<sequence length="135" mass="15861">MKLIEALHSGATTPGEKQAAENALQKIKDRLDQIKKVDPPVEYKFSMQNIWSRRIFLALLRRYDLKPYRRFRQRYTTVMVMVSKTFVEETLWPQFLALDKELTAHLNEIADKIIRRAVFDDSSEAEEVQAIGFEE</sequence>